<evidence type="ECO:0000256" key="1">
    <source>
        <dbReference type="SAM" id="Phobius"/>
    </source>
</evidence>
<organism evidence="2 3">
    <name type="scientific">Caproiciproducens galactitolivorans</name>
    <dbReference type="NCBI Taxonomy" id="642589"/>
    <lineage>
        <taxon>Bacteria</taxon>
        <taxon>Bacillati</taxon>
        <taxon>Bacillota</taxon>
        <taxon>Clostridia</taxon>
        <taxon>Eubacteriales</taxon>
        <taxon>Acutalibacteraceae</taxon>
        <taxon>Caproiciproducens</taxon>
    </lineage>
</organism>
<accession>A0A4Z0Y5E1</accession>
<evidence type="ECO:0000313" key="2">
    <source>
        <dbReference type="EMBL" id="TGJ78077.1"/>
    </source>
</evidence>
<dbReference type="Proteomes" id="UP000297714">
    <property type="component" value="Unassembled WGS sequence"/>
</dbReference>
<sequence>MNYEQKSILKSLKDFWFALFSNWVFQQVVYFLFPFIISGVMENSNKSLSPASFYSYPQVVYFSLYILILIGFSAANKHILKQQKNSELNRAVIDELQNNITSLTRYMSTLSSDEKEEIFASLSQFVCNSLYTIFSDQYEDRNFRISVIKQILHQNKLMYTMPGYKSNSLSKGDNRPQPVSNCEKFFKNILMTSVEKIYILDEKGIKKKFGSTHEKIAEYIAISHKGDFDNICFILQIDCTKAGSFGKDKEEIEDFVQQYIEPFIKLLENAYVQERMKFINRGVDSIETRTVDID</sequence>
<protein>
    <submittedName>
        <fullName evidence="2">Uncharacterized protein</fullName>
    </submittedName>
</protein>
<evidence type="ECO:0000313" key="3">
    <source>
        <dbReference type="Proteomes" id="UP000297714"/>
    </source>
</evidence>
<dbReference type="EMBL" id="SRMQ01000001">
    <property type="protein sequence ID" value="TGJ78077.1"/>
    <property type="molecule type" value="Genomic_DNA"/>
</dbReference>
<keyword evidence="1" id="KW-0472">Membrane</keyword>
<keyword evidence="3" id="KW-1185">Reference proteome</keyword>
<reference evidence="2 3" key="1">
    <citation type="submission" date="2019-04" db="EMBL/GenBank/DDBJ databases">
        <authorList>
            <person name="Poehlein A."/>
            <person name="Bengelsdorf F.R."/>
            <person name="Duerre P."/>
            <person name="Daniel R."/>
        </authorList>
    </citation>
    <scope>NUCLEOTIDE SEQUENCE [LARGE SCALE GENOMIC DNA]</scope>
    <source>
        <strain evidence="2 3">BS-1</strain>
    </source>
</reference>
<comment type="caution">
    <text evidence="2">The sequence shown here is derived from an EMBL/GenBank/DDBJ whole genome shotgun (WGS) entry which is preliminary data.</text>
</comment>
<proteinExistence type="predicted"/>
<name>A0A4Z0Y5E1_9FIRM</name>
<gene>
    <name evidence="2" type="ORF">CAGA_04890</name>
</gene>
<feature type="transmembrane region" description="Helical" evidence="1">
    <location>
        <begin position="15"/>
        <end position="36"/>
    </location>
</feature>
<keyword evidence="1" id="KW-1133">Transmembrane helix</keyword>
<keyword evidence="1" id="KW-0812">Transmembrane</keyword>
<dbReference type="AlphaFoldDB" id="A0A4Z0Y5E1"/>
<feature type="transmembrane region" description="Helical" evidence="1">
    <location>
        <begin position="56"/>
        <end position="75"/>
    </location>
</feature>